<dbReference type="SUPFAM" id="SSF55811">
    <property type="entry name" value="Nudix"/>
    <property type="match status" value="1"/>
</dbReference>
<evidence type="ECO:0000313" key="5">
    <source>
        <dbReference type="Proteomes" id="UP001236507"/>
    </source>
</evidence>
<dbReference type="Pfam" id="PF00293">
    <property type="entry name" value="NUDIX"/>
    <property type="match status" value="1"/>
</dbReference>
<accession>A0ABT6Y4U5</accession>
<dbReference type="EC" id="3.6.-.-" evidence="4"/>
<dbReference type="PANTHER" id="PTHR43046:SF16">
    <property type="entry name" value="ADP-RIBOSE PYROPHOSPHATASE YJHB-RELATED"/>
    <property type="match status" value="1"/>
</dbReference>
<dbReference type="GO" id="GO:0016787">
    <property type="term" value="F:hydrolase activity"/>
    <property type="evidence" value="ECO:0007669"/>
    <property type="project" value="UniProtKB-KW"/>
</dbReference>
<dbReference type="PROSITE" id="PS51462">
    <property type="entry name" value="NUDIX"/>
    <property type="match status" value="1"/>
</dbReference>
<dbReference type="RefSeq" id="WP_283343752.1">
    <property type="nucleotide sequence ID" value="NZ_JASHIF010000004.1"/>
</dbReference>
<evidence type="ECO:0000256" key="2">
    <source>
        <dbReference type="ARBA" id="ARBA00022801"/>
    </source>
</evidence>
<dbReference type="Gene3D" id="3.90.79.10">
    <property type="entry name" value="Nucleoside Triphosphate Pyrophosphohydrolase"/>
    <property type="match status" value="1"/>
</dbReference>
<name>A0ABT6Y4U5_9BACT</name>
<keyword evidence="5" id="KW-1185">Reference proteome</keyword>
<evidence type="ECO:0000259" key="3">
    <source>
        <dbReference type="PROSITE" id="PS51462"/>
    </source>
</evidence>
<dbReference type="EMBL" id="JASHIF010000004">
    <property type="protein sequence ID" value="MDI9858572.1"/>
    <property type="molecule type" value="Genomic_DNA"/>
</dbReference>
<comment type="caution">
    <text evidence="4">The sequence shown here is derived from an EMBL/GenBank/DDBJ whole genome shotgun (WGS) entry which is preliminary data.</text>
</comment>
<evidence type="ECO:0000313" key="4">
    <source>
        <dbReference type="EMBL" id="MDI9858572.1"/>
    </source>
</evidence>
<dbReference type="InterPro" id="IPR059176">
    <property type="entry name" value="UDP-X_N"/>
</dbReference>
<comment type="cofactor">
    <cofactor evidence="1">
        <name>Mg(2+)</name>
        <dbReference type="ChEBI" id="CHEBI:18420"/>
    </cofactor>
</comment>
<sequence>MNNLDWLSIAQKLQSIAQAGIFYAADKPYDLERYQEISDLSVKILEKLTDEPVEKIINLFASERDGYQTPKVDIRAVVFNEKGQILMAKETVDGKWSLPGGWGDVGYTPFEVAEKEAWEETGLKVKAVKLLGVFDKRNHAHPPQAWYVYKLFILCDIIGGELNAHTQETSAVDFFDRDNIPPLSVDRIVESQITKMFEYYDNPGLPIYCD</sequence>
<dbReference type="InterPro" id="IPR000086">
    <property type="entry name" value="NUDIX_hydrolase_dom"/>
</dbReference>
<dbReference type="Proteomes" id="UP001236507">
    <property type="component" value="Unassembled WGS sequence"/>
</dbReference>
<dbReference type="Gene3D" id="6.10.250.1120">
    <property type="match status" value="1"/>
</dbReference>
<feature type="domain" description="Nudix hydrolase" evidence="3">
    <location>
        <begin position="69"/>
        <end position="197"/>
    </location>
</feature>
<gene>
    <name evidence="4" type="ORF">QM524_05085</name>
</gene>
<organism evidence="4 5">
    <name type="scientific">Flectobacillus roseus</name>
    <dbReference type="NCBI Taxonomy" id="502259"/>
    <lineage>
        <taxon>Bacteria</taxon>
        <taxon>Pseudomonadati</taxon>
        <taxon>Bacteroidota</taxon>
        <taxon>Cytophagia</taxon>
        <taxon>Cytophagales</taxon>
        <taxon>Flectobacillaceae</taxon>
        <taxon>Flectobacillus</taxon>
    </lineage>
</organism>
<protein>
    <submittedName>
        <fullName evidence="4">NUDIX hydrolase</fullName>
        <ecNumber evidence="4">3.6.-.-</ecNumber>
    </submittedName>
</protein>
<keyword evidence="2 4" id="KW-0378">Hydrolase</keyword>
<dbReference type="InterPro" id="IPR015797">
    <property type="entry name" value="NUDIX_hydrolase-like_dom_sf"/>
</dbReference>
<dbReference type="CDD" id="cd18890">
    <property type="entry name" value="NUDIX_CDP-Chase"/>
    <property type="match status" value="1"/>
</dbReference>
<dbReference type="PANTHER" id="PTHR43046">
    <property type="entry name" value="GDP-MANNOSE MANNOSYL HYDROLASE"/>
    <property type="match status" value="1"/>
</dbReference>
<reference evidence="4 5" key="1">
    <citation type="submission" date="2023-05" db="EMBL/GenBank/DDBJ databases">
        <title>Novel species of genus Flectobacillus isolated from stream in China.</title>
        <authorList>
            <person name="Lu H."/>
        </authorList>
    </citation>
    <scope>NUCLEOTIDE SEQUENCE [LARGE SCALE GENOMIC DNA]</scope>
    <source>
        <strain evidence="4 5">KCTC 42575</strain>
    </source>
</reference>
<dbReference type="Pfam" id="PF12535">
    <property type="entry name" value="Nudix_N"/>
    <property type="match status" value="1"/>
</dbReference>
<evidence type="ECO:0000256" key="1">
    <source>
        <dbReference type="ARBA" id="ARBA00001946"/>
    </source>
</evidence>
<proteinExistence type="predicted"/>